<dbReference type="EMBL" id="RIZI01000141">
    <property type="protein sequence ID" value="RNF66376.1"/>
    <property type="molecule type" value="Genomic_DNA"/>
</dbReference>
<feature type="domain" description="TIR" evidence="1">
    <location>
        <begin position="138"/>
        <end position="265"/>
    </location>
</feature>
<evidence type="ECO:0000313" key="2">
    <source>
        <dbReference type="EMBL" id="RNF66376.1"/>
    </source>
</evidence>
<keyword evidence="2" id="KW-0675">Receptor</keyword>
<dbReference type="InterPro" id="IPR035897">
    <property type="entry name" value="Toll_tir_struct_dom_sf"/>
</dbReference>
<accession>A0A3M8RCU5</accession>
<sequence>MLMTEYALIPKIMPALRRLQKHYTLKAEYNLKEIIDNARIHIDVATDYDNWNGGTYGHDVFLFIPDELIELVDLDNQEEIFNRLQQDLNKATPEVENEYVRAVYVKAADDSDPHYQASIPFSKEAQLSPQRTGLWEENHLRVFISHRDKHKAIANELANSLAPFGVTAFVAHDAIKPMKEWEQEILNGLNTMEVMLVLLTNDFHESEWTNQEVGFALAKGIPIICVKVQNSDPKGFIGSKQALKASYEHISQAASEIHKSLLREIGQEGRLKGILIESFLSSPSYIDAMERLEYLTKTSDKLTEKELARIAEGYSQNNQLYGCAGIHNRGNWFKRYLESATGKKLEFSQGKIVDKSLDKSNDIHF</sequence>
<evidence type="ECO:0000259" key="1">
    <source>
        <dbReference type="PROSITE" id="PS50104"/>
    </source>
</evidence>
<dbReference type="GO" id="GO:0007165">
    <property type="term" value="P:signal transduction"/>
    <property type="evidence" value="ECO:0007669"/>
    <property type="project" value="InterPro"/>
</dbReference>
<dbReference type="PROSITE" id="PS50104">
    <property type="entry name" value="TIR"/>
    <property type="match status" value="1"/>
</dbReference>
<dbReference type="Gene3D" id="3.40.50.10140">
    <property type="entry name" value="Toll/interleukin-1 receptor homology (TIR) domain"/>
    <property type="match status" value="1"/>
</dbReference>
<dbReference type="SUPFAM" id="SSF52200">
    <property type="entry name" value="Toll/Interleukin receptor TIR domain"/>
    <property type="match status" value="1"/>
</dbReference>
<dbReference type="Pfam" id="PF13676">
    <property type="entry name" value="TIR_2"/>
    <property type="match status" value="1"/>
</dbReference>
<name>A0A3M8RCU5_9PROT</name>
<reference evidence="2" key="1">
    <citation type="submission" date="2018-10" db="EMBL/GenBank/DDBJ databases">
        <title>Acidithiobacillus sulfuriphilus sp. nov.: an extremely acidophilic sulfur-oxidizing chemolithotroph isolated from a neutral pH environment.</title>
        <authorList>
            <person name="Falagan C."/>
            <person name="Moya-Beltran A."/>
            <person name="Quatrini R."/>
            <person name="Johnson D.B."/>
        </authorList>
    </citation>
    <scope>NUCLEOTIDE SEQUENCE [LARGE SCALE GENOMIC DNA]</scope>
    <source>
        <strain evidence="2">CJ-2</strain>
    </source>
</reference>
<organism evidence="2">
    <name type="scientific">Acidithiobacillus sulfuriphilus</name>
    <dbReference type="NCBI Taxonomy" id="1867749"/>
    <lineage>
        <taxon>Bacteria</taxon>
        <taxon>Pseudomonadati</taxon>
        <taxon>Pseudomonadota</taxon>
        <taxon>Acidithiobacillia</taxon>
        <taxon>Acidithiobacillales</taxon>
        <taxon>Acidithiobacillaceae</taxon>
        <taxon>Acidithiobacillus</taxon>
    </lineage>
</organism>
<dbReference type="AlphaFoldDB" id="A0A3M8RCU5"/>
<protein>
    <submittedName>
        <fullName evidence="2">Toll/interleukin-1 receptor domain-containing protein</fullName>
    </submittedName>
</protein>
<dbReference type="InterPro" id="IPR000157">
    <property type="entry name" value="TIR_dom"/>
</dbReference>
<gene>
    <name evidence="2" type="ORF">EC580_04840</name>
</gene>
<comment type="caution">
    <text evidence="2">The sequence shown here is derived from an EMBL/GenBank/DDBJ whole genome shotgun (WGS) entry which is preliminary data.</text>
</comment>
<proteinExistence type="predicted"/>